<proteinExistence type="predicted"/>
<gene>
    <name evidence="2" type="ORF">MM236_05380</name>
</gene>
<sequence length="62" mass="6879">MKRNVILLMVSFFCFSNPKFEVAAVVAGTIVNCPGGDKYICYIKDGLEVRKGRGRTEVIINP</sequence>
<dbReference type="Proteomes" id="UP001165488">
    <property type="component" value="Unassembled WGS sequence"/>
</dbReference>
<keyword evidence="1" id="KW-0732">Signal</keyword>
<feature type="signal peptide" evidence="1">
    <location>
        <begin position="1"/>
        <end position="23"/>
    </location>
</feature>
<organism evidence="2 3">
    <name type="scientific">Belliella calami</name>
    <dbReference type="NCBI Taxonomy" id="2923436"/>
    <lineage>
        <taxon>Bacteria</taxon>
        <taxon>Pseudomonadati</taxon>
        <taxon>Bacteroidota</taxon>
        <taxon>Cytophagia</taxon>
        <taxon>Cytophagales</taxon>
        <taxon>Cyclobacteriaceae</taxon>
        <taxon>Belliella</taxon>
    </lineage>
</organism>
<accession>A0ABS9ULG2</accession>
<dbReference type="EMBL" id="JAKZGS010000003">
    <property type="protein sequence ID" value="MCH7397407.1"/>
    <property type="molecule type" value="Genomic_DNA"/>
</dbReference>
<dbReference type="RefSeq" id="WP_241273921.1">
    <property type="nucleotide sequence ID" value="NZ_JAKZGS010000003.1"/>
</dbReference>
<protein>
    <submittedName>
        <fullName evidence="2">Uncharacterized protein</fullName>
    </submittedName>
</protein>
<keyword evidence="3" id="KW-1185">Reference proteome</keyword>
<reference evidence="2" key="1">
    <citation type="submission" date="2022-03" db="EMBL/GenBank/DDBJ databases">
        <title>De novo assembled genomes of Belliella spp. (Cyclobacteriaceae) strains.</title>
        <authorList>
            <person name="Szabo A."/>
            <person name="Korponai K."/>
            <person name="Felfoldi T."/>
        </authorList>
    </citation>
    <scope>NUCLEOTIDE SEQUENCE</scope>
    <source>
        <strain evidence="2">DSM 107340</strain>
    </source>
</reference>
<comment type="caution">
    <text evidence="2">The sequence shown here is derived from an EMBL/GenBank/DDBJ whole genome shotgun (WGS) entry which is preliminary data.</text>
</comment>
<evidence type="ECO:0000256" key="1">
    <source>
        <dbReference type="SAM" id="SignalP"/>
    </source>
</evidence>
<evidence type="ECO:0000313" key="3">
    <source>
        <dbReference type="Proteomes" id="UP001165488"/>
    </source>
</evidence>
<name>A0ABS9ULG2_9BACT</name>
<evidence type="ECO:0000313" key="2">
    <source>
        <dbReference type="EMBL" id="MCH7397407.1"/>
    </source>
</evidence>
<feature type="chain" id="PRO_5045091420" evidence="1">
    <location>
        <begin position="24"/>
        <end position="62"/>
    </location>
</feature>